<reference evidence="1 2" key="1">
    <citation type="submission" date="2013-01" db="EMBL/GenBank/DDBJ databases">
        <authorList>
            <person name="Harkins D.M."/>
            <person name="Durkin A.S."/>
            <person name="Brinkac L.M."/>
            <person name="Haft D.H."/>
            <person name="Selengut J.D."/>
            <person name="Sanka R."/>
            <person name="DePew J."/>
            <person name="Purushe J."/>
            <person name="Galloway R.L."/>
            <person name="Vinetz J.M."/>
            <person name="Sutton G.G."/>
            <person name="Nierman W.C."/>
            <person name="Fouts D.E."/>
        </authorList>
    </citation>
    <scope>NUCLEOTIDE SEQUENCE [LARGE SCALE GENOMIC DNA]</scope>
    <source>
        <strain evidence="1 2">Sponselee CDC</strain>
    </source>
</reference>
<dbReference type="AlphaFoldDB" id="M6C708"/>
<comment type="caution">
    <text evidence="1">The sequence shown here is derived from an EMBL/GenBank/DDBJ whole genome shotgun (WGS) entry which is preliminary data.</text>
</comment>
<dbReference type="PATRIC" id="fig|1218567.3.peg.1803"/>
<sequence length="54" mass="6241">MTAIFGRPFDSELITGNPSPGFYKNSFLPYKNKLLILHSVFIHNVTQKLRRYLG</sequence>
<dbReference type="Proteomes" id="UP000011873">
    <property type="component" value="Unassembled WGS sequence"/>
</dbReference>
<proteinExistence type="predicted"/>
<evidence type="ECO:0000313" key="2">
    <source>
        <dbReference type="Proteomes" id="UP000011873"/>
    </source>
</evidence>
<organism evidence="1 2">
    <name type="scientific">Leptospira borgpetersenii serovar Hardjo-bovis str. Sponselee</name>
    <dbReference type="NCBI Taxonomy" id="1303729"/>
    <lineage>
        <taxon>Bacteria</taxon>
        <taxon>Pseudomonadati</taxon>
        <taxon>Spirochaetota</taxon>
        <taxon>Spirochaetia</taxon>
        <taxon>Leptospirales</taxon>
        <taxon>Leptospiraceae</taxon>
        <taxon>Leptospira</taxon>
    </lineage>
</organism>
<name>M6C708_LEPBO</name>
<accession>M6C708</accession>
<gene>
    <name evidence="1" type="ORF">LEP1GSC016_2696</name>
</gene>
<dbReference type="EMBL" id="ANMU01000071">
    <property type="protein sequence ID" value="EMJ82035.1"/>
    <property type="molecule type" value="Genomic_DNA"/>
</dbReference>
<evidence type="ECO:0000313" key="1">
    <source>
        <dbReference type="EMBL" id="EMJ82035.1"/>
    </source>
</evidence>
<protein>
    <submittedName>
        <fullName evidence="1">Uncharacterized protein</fullName>
    </submittedName>
</protein>